<dbReference type="InterPro" id="IPR000177">
    <property type="entry name" value="Apple"/>
</dbReference>
<evidence type="ECO:0000259" key="5">
    <source>
        <dbReference type="PROSITE" id="PS50948"/>
    </source>
</evidence>
<dbReference type="SMART" id="SM00223">
    <property type="entry name" value="APPLE"/>
    <property type="match status" value="1"/>
</dbReference>
<dbReference type="Pfam" id="PF17973">
    <property type="entry name" value="bMG10"/>
    <property type="match status" value="1"/>
</dbReference>
<dbReference type="InterPro" id="IPR002890">
    <property type="entry name" value="MG2"/>
</dbReference>
<dbReference type="Pfam" id="PF17972">
    <property type="entry name" value="bMG5"/>
    <property type="match status" value="1"/>
</dbReference>
<dbReference type="InterPro" id="IPR011625">
    <property type="entry name" value="A2M_N_BRD"/>
</dbReference>
<dbReference type="InterPro" id="IPR003609">
    <property type="entry name" value="Pan_app"/>
</dbReference>
<dbReference type="Proteomes" id="UP001385499">
    <property type="component" value="Unassembled WGS sequence"/>
</dbReference>
<dbReference type="Pfam" id="PF17962">
    <property type="entry name" value="bMG6"/>
    <property type="match status" value="1"/>
</dbReference>
<dbReference type="PROSITE" id="PS50948">
    <property type="entry name" value="PAN"/>
    <property type="match status" value="1"/>
</dbReference>
<dbReference type="SUPFAM" id="SSF48452">
    <property type="entry name" value="TPR-like"/>
    <property type="match status" value="1"/>
</dbReference>
<evidence type="ECO:0000313" key="6">
    <source>
        <dbReference type="EMBL" id="MEJ8474158.1"/>
    </source>
</evidence>
<dbReference type="Pfam" id="PF01835">
    <property type="entry name" value="MG2"/>
    <property type="match status" value="1"/>
</dbReference>
<dbReference type="PIRSF" id="PIRSF038980">
    <property type="entry name" value="A2M_bac"/>
    <property type="match status" value="1"/>
</dbReference>
<comment type="caution">
    <text evidence="6">The sequence shown here is derived from an EMBL/GenBank/DDBJ whole genome shotgun (WGS) entry which is preliminary data.</text>
</comment>
<dbReference type="InterPro" id="IPR041203">
    <property type="entry name" value="Bact_A2M_MG5"/>
</dbReference>
<comment type="similarity">
    <text evidence="1">Belongs to the protease inhibitor I39 (alpha-2-macroglobulin) family. Bacterial alpha-2-macroglobulin subfamily.</text>
</comment>
<evidence type="ECO:0000313" key="7">
    <source>
        <dbReference type="Proteomes" id="UP001385499"/>
    </source>
</evidence>
<evidence type="ECO:0000256" key="4">
    <source>
        <dbReference type="ARBA" id="ARBA00023157"/>
    </source>
</evidence>
<dbReference type="SUPFAM" id="SSF57414">
    <property type="entry name" value="Hairpin loop containing domain-like"/>
    <property type="match status" value="1"/>
</dbReference>
<keyword evidence="2" id="KW-0732">Signal</keyword>
<dbReference type="Pfam" id="PF11974">
    <property type="entry name" value="bMG3"/>
    <property type="match status" value="1"/>
</dbReference>
<dbReference type="EMBL" id="JBAKIA010000004">
    <property type="protein sequence ID" value="MEJ8474158.1"/>
    <property type="molecule type" value="Genomic_DNA"/>
</dbReference>
<dbReference type="Pfam" id="PF14295">
    <property type="entry name" value="PAN_4"/>
    <property type="match status" value="1"/>
</dbReference>
<dbReference type="Gene3D" id="1.50.10.20">
    <property type="match status" value="1"/>
</dbReference>
<keyword evidence="4" id="KW-1015">Disulfide bond</keyword>
<dbReference type="Pfam" id="PF07703">
    <property type="entry name" value="A2M_BRD"/>
    <property type="match status" value="1"/>
</dbReference>
<dbReference type="SMART" id="SM01360">
    <property type="entry name" value="A2M"/>
    <property type="match status" value="1"/>
</dbReference>
<dbReference type="Gene3D" id="1.25.40.10">
    <property type="entry name" value="Tetratricopeptide repeat domain"/>
    <property type="match status" value="1"/>
</dbReference>
<sequence length="1853" mass="199361">MFRRSTLGLASFLSKRVIAGAMRAAAVGAFAGFFAVSPLSLQVKAQSATQDKRIVTIEDADFFGSDYRTVKDVDLEGCKSVCLADNICRAFTFNTSANWCFLKSDFGQLQSFQGAVAGRVVAVQAPSEDQQADRKAELVFLDRSLLDTAETYAARLQQRSTSINSTADQLRRNGRQAIANKRGELAEADFGALIALMPGDVEAWARLSVAQMMQNPEDWQKRQTKQENATSSAINAYLRSSGQIDRARALDLIGTSLANRQQWKPAIKALRAALALDETPDLRRRYDQMVAEHGFRIVSNTVSADAASPQICVVFSEGLEKGIDVSPYVIVTGNGSTSVEVESAQVCVDGVAHGERYQLTVRSGLPSADGEKLEKSANLNVYVRDRAPAVHFLGRAYVLPAGGDPTIPVVSVNSSEIEAQIFRIGDRGLASAVREGKFLRQLGSYQADEIADNLGEKVWSGTVETENTLNQDVVTAIPLNDIGLEVRPGVYAMTARSKLDTKNQWGPLATQWFIVSDLGLSALSGTSGIAVNVRSLTSAEALSGVALKLLAVNNEVLGEAISDDAGFAQFAPGLGRGHGGMAPGLVIAETDAGDYSFLDLRKPAFDLSDRGVEGRPAPGPLDVFAWTDRGIYKAGETVHAQALIRTAKAVAQEGLPLTFILERPDGVEQSRVLVQDGGLGGHLHDFDLDQGAQQGVWSWQVFIDPKGDALSQSTFLVEDYQPERVDFSLDTAATVFERDVATDVSLTARYLYGSPASGQSLEGDIIVTLARKLVGQPGYEFGLLSDSSYPTREALPSGLKTDSSGKMSFQVSLPEIASTTGLHKGELVARLVEAGGRYVERRLKLPVAVDREKIGIKPLFDSGVDEGGPAEFNVILLGADGSLQSADGLSWTLSKIDRRYQWYRADGTWRYEPITTTKRVSNGELNFSADQPGSLSVPVDWGRYRLEIQSSGPGATATSLEFSAGWYMADATSETPDYLDVGLDKKSYRPGDTAVLRLISQADGIAVVNVVSGGLVSTQTLEVVGGQAEISLPVTGEWGAGAYVTASLFRPMDLANNRMPSRSIGLSWLQVDPGKRKLDVDLSAPTPLRPSTTLSVPIAIAGLQSGEGAYVTLAAVDLGILNLTGFKTPAPEDWYFGQRRLGAEMRDLYGQLIDRTAGTRGRIRSGGDAMAMRLNAPPPDEEPVALFSGLVKLDDEGKAVVDFEVPEFNGTLRLMAVAWTQEGVGHGTQDVEVRAPMVLSASLPGFLAPGDASRLRLDIDNVEGPAGLYDLTISSEGPLDLFGRVQTQQITLELGQKADVLVPLQAMNRTGKGRIYAALTAPDGTEVVKQMSLDVRDTQPNAVRRSSFALGTGESLTLDTNSFAGLRAETVSVTVTAGGAARIDVAGLLDELDRYPFGCTEQTTSRALPLLYLNQVARAAGLGDDPAIRDRVVKAIRGILANQSADGSFGLWNSYSSFDPWLDAYVADFLTRAREEGYVVPDRAFDMALSNLENRLAYVSDFTEGGEEIAYGLYVLARNGRASMGDLRYYLDAKLNAFSTPLAKAQLAASLALYGETERAEEGFRAAVLALGNRQTASSASGYRADYGSSLRDGAGVLSYVSASGGSNQLETEASDFVRTAQDSRTHYSTQDMAWLLMAARELNEQARTSRIVVNGEEIPGRLVWAFDGGDLEREMARVENRSAENTELLVSVIGQPIQPEPAGGTDYAIERQMFDLDGNLLVPQAIPVNTRVAVVVTVRTLSDTTGRLIVVDRLPAGFAIDNPRLVRSGDLGGLKWLKTVDQTDFVQFHSDRFEVSVDQSRSGGSELTFVYLARAATPGDYAHPPASVEDAYRPERRAITATSRVSVLGPVR</sequence>
<dbReference type="InterPro" id="IPR041462">
    <property type="entry name" value="Bact_A2M_MG6"/>
</dbReference>
<dbReference type="InterPro" id="IPR041246">
    <property type="entry name" value="Bact_MG10"/>
</dbReference>
<feature type="domain" description="Apple" evidence="5">
    <location>
        <begin position="49"/>
        <end position="116"/>
    </location>
</feature>
<gene>
    <name evidence="6" type="ORF">V6575_08650</name>
</gene>
<keyword evidence="7" id="KW-1185">Reference proteome</keyword>
<keyword evidence="3" id="KW-0677">Repeat</keyword>
<accession>A0ABU8TJ21</accession>
<evidence type="ECO:0000256" key="2">
    <source>
        <dbReference type="ARBA" id="ARBA00022729"/>
    </source>
</evidence>
<proteinExistence type="inferred from homology"/>
<dbReference type="InterPro" id="IPR026284">
    <property type="entry name" value="A2MG_proteobact"/>
</dbReference>
<dbReference type="SMART" id="SM01419">
    <property type="entry name" value="Thiol-ester_cl"/>
    <property type="match status" value="1"/>
</dbReference>
<evidence type="ECO:0000256" key="1">
    <source>
        <dbReference type="ARBA" id="ARBA00010556"/>
    </source>
</evidence>
<dbReference type="InterPro" id="IPR047565">
    <property type="entry name" value="Alpha-macroglob_thiol-ester_cl"/>
</dbReference>
<dbReference type="Gene3D" id="3.50.4.10">
    <property type="entry name" value="Hepatocyte Growth Factor"/>
    <property type="match status" value="1"/>
</dbReference>
<dbReference type="InterPro" id="IPR011990">
    <property type="entry name" value="TPR-like_helical_dom_sf"/>
</dbReference>
<organism evidence="6 7">
    <name type="scientific">Roseibium algae</name>
    <dbReference type="NCBI Taxonomy" id="3123038"/>
    <lineage>
        <taxon>Bacteria</taxon>
        <taxon>Pseudomonadati</taxon>
        <taxon>Pseudomonadota</taxon>
        <taxon>Alphaproteobacteria</taxon>
        <taxon>Hyphomicrobiales</taxon>
        <taxon>Stappiaceae</taxon>
        <taxon>Roseibium</taxon>
    </lineage>
</organism>
<protein>
    <submittedName>
        <fullName evidence="6">Alpha-2-macroglobulin family protein</fullName>
    </submittedName>
</protein>
<dbReference type="Gene3D" id="2.60.40.1930">
    <property type="match status" value="1"/>
</dbReference>
<dbReference type="RefSeq" id="WP_340273867.1">
    <property type="nucleotide sequence ID" value="NZ_JBAKIA010000004.1"/>
</dbReference>
<evidence type="ECO:0000256" key="3">
    <source>
        <dbReference type="ARBA" id="ARBA00022737"/>
    </source>
</evidence>
<name>A0ABU8TJ21_9HYPH</name>
<dbReference type="PANTHER" id="PTHR40094">
    <property type="entry name" value="ALPHA-2-MACROGLOBULIN HOMOLOG"/>
    <property type="match status" value="1"/>
</dbReference>
<dbReference type="SUPFAM" id="SSF48239">
    <property type="entry name" value="Terpenoid cyclases/Protein prenyltransferases"/>
    <property type="match status" value="1"/>
</dbReference>
<dbReference type="CDD" id="cd01100">
    <property type="entry name" value="APPLE_Factor_XI_like"/>
    <property type="match status" value="1"/>
</dbReference>
<dbReference type="Pfam" id="PF21142">
    <property type="entry name" value="A2M_bMG2"/>
    <property type="match status" value="1"/>
</dbReference>
<dbReference type="InterPro" id="IPR001599">
    <property type="entry name" value="Macroglobln_a2"/>
</dbReference>
<dbReference type="CDD" id="cd02891">
    <property type="entry name" value="A2M_like"/>
    <property type="match status" value="1"/>
</dbReference>
<reference evidence="6 7" key="1">
    <citation type="submission" date="2024-02" db="EMBL/GenBank/DDBJ databases">
        <title>Roseibium algae sp. nov., isolated from marine alga (Grateloupia sp.), showing potential in myo-inositol conversion.</title>
        <authorList>
            <person name="Wang Y."/>
        </authorList>
    </citation>
    <scope>NUCLEOTIDE SEQUENCE [LARGE SCALE GENOMIC DNA]</scope>
    <source>
        <strain evidence="6 7">H3510</strain>
    </source>
</reference>
<dbReference type="InterPro" id="IPR051802">
    <property type="entry name" value="YfhM-like"/>
</dbReference>
<dbReference type="InterPro" id="IPR008930">
    <property type="entry name" value="Terpenoid_cyclase/PrenylTrfase"/>
</dbReference>
<dbReference type="InterPro" id="IPR049120">
    <property type="entry name" value="A2M_bMG2"/>
</dbReference>
<dbReference type="PANTHER" id="PTHR40094:SF1">
    <property type="entry name" value="UBIQUITIN DOMAIN-CONTAINING PROTEIN"/>
    <property type="match status" value="1"/>
</dbReference>
<dbReference type="SMART" id="SM01359">
    <property type="entry name" value="A2M_N_2"/>
    <property type="match status" value="1"/>
</dbReference>
<dbReference type="Pfam" id="PF00207">
    <property type="entry name" value="A2M"/>
    <property type="match status" value="1"/>
</dbReference>
<dbReference type="InterPro" id="IPR021868">
    <property type="entry name" value="Alpha_2_Macroglob_MG3"/>
</dbReference>